<evidence type="ECO:0000313" key="2">
    <source>
        <dbReference type="EMBL" id="MBD2195563.1"/>
    </source>
</evidence>
<feature type="transmembrane region" description="Helical" evidence="1">
    <location>
        <begin position="231"/>
        <end position="250"/>
    </location>
</feature>
<reference evidence="2 3" key="1">
    <citation type="journal article" date="2020" name="ISME J.">
        <title>Comparative genomics reveals insights into cyanobacterial evolution and habitat adaptation.</title>
        <authorList>
            <person name="Chen M.Y."/>
            <person name="Teng W.K."/>
            <person name="Zhao L."/>
            <person name="Hu C.X."/>
            <person name="Zhou Y.K."/>
            <person name="Han B.P."/>
            <person name="Song L.R."/>
            <person name="Shu W.S."/>
        </authorList>
    </citation>
    <scope>NUCLEOTIDE SEQUENCE [LARGE SCALE GENOMIC DNA]</scope>
    <source>
        <strain evidence="2 3">FACHB-288</strain>
    </source>
</reference>
<feature type="transmembrane region" description="Helical" evidence="1">
    <location>
        <begin position="24"/>
        <end position="43"/>
    </location>
</feature>
<gene>
    <name evidence="2" type="ORF">H6G24_08690</name>
</gene>
<keyword evidence="1" id="KW-0812">Transmembrane</keyword>
<keyword evidence="3" id="KW-1185">Reference proteome</keyword>
<keyword evidence="1" id="KW-1133">Transmembrane helix</keyword>
<name>A0ABR8A8F6_9CYAN</name>
<keyword evidence="1" id="KW-0472">Membrane</keyword>
<dbReference type="Proteomes" id="UP000658514">
    <property type="component" value="Unassembled WGS sequence"/>
</dbReference>
<proteinExistence type="predicted"/>
<sequence length="459" mass="50246">MSKIIAVSNKAIRGLTTPQLLKSGLYLTWISSVLLLISIISGVQAQRQAIKTVGQDSTPSIVTAQRLKDGLAGMDANVVNELLVPTGQNQDAIKGYEERYLRVTERLVAAAESISFGDIERKQIETMQLALGNYLAKIQQARDSHARGDNNAMLIAYRAASEIMDKTLLPAADELDKVNLQALDATYTQKKVATQNYIFSIFLIGLALIVLLGWLQIFLSQRMRRTFNPALLLATAIALGLLNYTAGALLSASQNLRVATEDAFTSMHTLRQARAIAYIANTAKSRYLLDTAFASSHEQAFGQNIAQIAQVPPGKTIESVVEAYKYEYAKVDGFTGYLADELKNIVFTGEKAATLANLASLGTYLTIDRQIRDLEKSGKHQQAIALSLGNNPGQSIWAFEQLKATNQKAFDINQAAFDKAIKQGFRDLEGFELKATVALSAIALLTLFGLTPRIKEYFV</sequence>
<organism evidence="2 3">
    <name type="scientific">Calothrix parietina FACHB-288</name>
    <dbReference type="NCBI Taxonomy" id="2692896"/>
    <lineage>
        <taxon>Bacteria</taxon>
        <taxon>Bacillati</taxon>
        <taxon>Cyanobacteriota</taxon>
        <taxon>Cyanophyceae</taxon>
        <taxon>Nostocales</taxon>
        <taxon>Calotrichaceae</taxon>
        <taxon>Calothrix</taxon>
    </lineage>
</organism>
<feature type="transmembrane region" description="Helical" evidence="1">
    <location>
        <begin position="197"/>
        <end position="219"/>
    </location>
</feature>
<accession>A0ABR8A8F6</accession>
<evidence type="ECO:0000313" key="3">
    <source>
        <dbReference type="Proteomes" id="UP000658514"/>
    </source>
</evidence>
<dbReference type="EMBL" id="JACJQH010000011">
    <property type="protein sequence ID" value="MBD2195563.1"/>
    <property type="molecule type" value="Genomic_DNA"/>
</dbReference>
<protein>
    <submittedName>
        <fullName evidence="2">Uncharacterized protein</fullName>
    </submittedName>
</protein>
<comment type="caution">
    <text evidence="2">The sequence shown here is derived from an EMBL/GenBank/DDBJ whole genome shotgun (WGS) entry which is preliminary data.</text>
</comment>
<evidence type="ECO:0000256" key="1">
    <source>
        <dbReference type="SAM" id="Phobius"/>
    </source>
</evidence>